<keyword evidence="10" id="KW-1185">Reference proteome</keyword>
<dbReference type="STRING" id="94128.A0A2A3E3U9"/>
<evidence type="ECO:0000256" key="2">
    <source>
        <dbReference type="ARBA" id="ARBA00022490"/>
    </source>
</evidence>
<dbReference type="PANTHER" id="PTHR12086">
    <property type="entry name" value="EF-HAND DOMAIN C-TERMINAL CONTAINING PROTEIN"/>
    <property type="match status" value="1"/>
</dbReference>
<dbReference type="InterPro" id="IPR006602">
    <property type="entry name" value="DM10_dom"/>
</dbReference>
<evidence type="ECO:0000313" key="9">
    <source>
        <dbReference type="EMBL" id="PBC26433.1"/>
    </source>
</evidence>
<protein>
    <recommendedName>
        <fullName evidence="7">EF-hand domain-containing family member C2</fullName>
    </recommendedName>
</protein>
<gene>
    <name evidence="9" type="ORF">APICC_04670</name>
</gene>
<dbReference type="EMBL" id="KZ288387">
    <property type="protein sequence ID" value="PBC26433.1"/>
    <property type="molecule type" value="Genomic_DNA"/>
</dbReference>
<proteinExistence type="predicted"/>
<keyword evidence="2" id="KW-0963">Cytoplasm</keyword>
<keyword evidence="4" id="KW-0206">Cytoskeleton</keyword>
<name>A0A2A3E3U9_APICC</name>
<feature type="domain" description="DM10" evidence="8">
    <location>
        <begin position="446"/>
        <end position="553"/>
    </location>
</feature>
<dbReference type="OrthoDB" id="6360546at2759"/>
<feature type="domain" description="DM10" evidence="8">
    <location>
        <begin position="242"/>
        <end position="381"/>
    </location>
</feature>
<dbReference type="PANTHER" id="PTHR12086:SF11">
    <property type="entry name" value="EF-HAND DOMAIN-CONTAINING FAMILY MEMBER C2"/>
    <property type="match status" value="1"/>
</dbReference>
<dbReference type="GO" id="GO:0010975">
    <property type="term" value="P:regulation of neuron projection development"/>
    <property type="evidence" value="ECO:0007669"/>
    <property type="project" value="TreeGrafter"/>
</dbReference>
<dbReference type="GO" id="GO:0005930">
    <property type="term" value="C:axoneme"/>
    <property type="evidence" value="ECO:0007669"/>
    <property type="project" value="UniProtKB-SubCell"/>
</dbReference>
<keyword evidence="5" id="KW-0966">Cell projection</keyword>
<dbReference type="Pfam" id="PF06565">
    <property type="entry name" value="DM10_dom"/>
    <property type="match status" value="3"/>
</dbReference>
<dbReference type="GO" id="GO:0005874">
    <property type="term" value="C:microtubule"/>
    <property type="evidence" value="ECO:0007669"/>
    <property type="project" value="TreeGrafter"/>
</dbReference>
<evidence type="ECO:0000256" key="1">
    <source>
        <dbReference type="ARBA" id="ARBA00004430"/>
    </source>
</evidence>
<dbReference type="Gene3D" id="1.10.238.10">
    <property type="entry name" value="EF-hand"/>
    <property type="match status" value="1"/>
</dbReference>
<feature type="domain" description="DM10" evidence="8">
    <location>
        <begin position="71"/>
        <end position="177"/>
    </location>
</feature>
<dbReference type="FunFam" id="2.30.29.170:FF:000002">
    <property type="entry name" value="EF-hand domain (C-terminal) containing 1"/>
    <property type="match status" value="1"/>
</dbReference>
<dbReference type="SMART" id="SM00676">
    <property type="entry name" value="DM10"/>
    <property type="match status" value="3"/>
</dbReference>
<comment type="subcellular location">
    <subcellularLocation>
        <location evidence="1">Cytoplasm</location>
        <location evidence="1">Cytoskeleton</location>
        <location evidence="1">Cilium axoneme</location>
    </subcellularLocation>
</comment>
<dbReference type="Proteomes" id="UP000242457">
    <property type="component" value="Unassembled WGS sequence"/>
</dbReference>
<dbReference type="InterPro" id="IPR011992">
    <property type="entry name" value="EF-hand-dom_pair"/>
</dbReference>
<evidence type="ECO:0000259" key="8">
    <source>
        <dbReference type="PROSITE" id="PS51336"/>
    </source>
</evidence>
<evidence type="ECO:0000256" key="4">
    <source>
        <dbReference type="ARBA" id="ARBA00023212"/>
    </source>
</evidence>
<keyword evidence="3" id="KW-0677">Repeat</keyword>
<evidence type="ECO:0000256" key="3">
    <source>
        <dbReference type="ARBA" id="ARBA00022737"/>
    </source>
</evidence>
<evidence type="ECO:0000256" key="6">
    <source>
        <dbReference type="ARBA" id="ARBA00035003"/>
    </source>
</evidence>
<sequence length="780" mass="92399">MQQNAQLPCLPGFNFDTNIGRTNFCRNQFFTKIHDGIYYLSEKFDKTDPVRFPSIYARGEAHELPSWIAYDGQRLMFKAFFQESVHERNTAYQVRVVNISFFLEDGTMKISEPSVINSGLEQGVLLRRQRIPMPDPVRYRFYDIIDLNIGKEPEIFGRVYKIVDCDKFTRQFLNRMGIPVPDPIEIPKDPHMELHKQAIIKYIISYEYTINEIINLKLLKQERFPKNPKRTVDTLGDFLKYDRQVLRFYGYWDDTDSLYGIVHDLEIHYFLCDNTMEIKENVPENSGRDTGLMFLRRMKVPKFFSELDPIGTNDLFSVLNVLGEDMIHGYYTIDPLNTGKINREYYKENELSIGAKINVFGKKIIITDMDAFTKEFYRKKYGLNEFTPMERPRKRDEICIKMEKYIPPYNGFGSYEDSLGNCFAMIPQPPKKDIIKFLHFDKQGFDSHVLRFRAKMISNIPENEDRIFIIRVYLMDDTISIYELAKRNSGFTRCEFQKRMPIMLPNQEIFVSKKPDYYKSEDFYIGARLNLNNFIFEMISADIYALRYMELHCDKFPKANAKLILEKIRAALKPVYKEFIQLYTTEKLNEDEDQILPYEKLREILLQYLKNDITEHEMITIARHYSSHEKKEFHTREFIRQLIHTELIRTLWNDLDRLEEDLHNCDRGRTGFLSRDRVYITLRGCKIPIDIELLNSMLDHIHTNENGKLDYNDMLRFMNVKIDPLPPALPINIKSALWWASEKQPDCGAGIIWCAFIKDLDIKIEETDETEKPQELQNIR</sequence>
<evidence type="ECO:0000256" key="5">
    <source>
        <dbReference type="ARBA" id="ARBA00023273"/>
    </source>
</evidence>
<comment type="function">
    <text evidence="6">Microtubule inner protein (MIP) part of the dynein-decorated doublet microtubules (DMTs) in cilia axoneme, which is required for motile cilia beating.</text>
</comment>
<organism evidence="9 10">
    <name type="scientific">Apis cerana cerana</name>
    <name type="common">Oriental honeybee</name>
    <dbReference type="NCBI Taxonomy" id="94128"/>
    <lineage>
        <taxon>Eukaryota</taxon>
        <taxon>Metazoa</taxon>
        <taxon>Ecdysozoa</taxon>
        <taxon>Arthropoda</taxon>
        <taxon>Hexapoda</taxon>
        <taxon>Insecta</taxon>
        <taxon>Pterygota</taxon>
        <taxon>Neoptera</taxon>
        <taxon>Endopterygota</taxon>
        <taxon>Hymenoptera</taxon>
        <taxon>Apocrita</taxon>
        <taxon>Aculeata</taxon>
        <taxon>Apoidea</taxon>
        <taxon>Anthophila</taxon>
        <taxon>Apidae</taxon>
        <taxon>Apis</taxon>
    </lineage>
</organism>
<dbReference type="AlphaFoldDB" id="A0A2A3E3U9"/>
<dbReference type="FunFam" id="2.30.29.170:FF:000004">
    <property type="entry name" value="EF-hand domain containing 2"/>
    <property type="match status" value="1"/>
</dbReference>
<evidence type="ECO:0000313" key="10">
    <source>
        <dbReference type="Proteomes" id="UP000242457"/>
    </source>
</evidence>
<dbReference type="InterPro" id="IPR040193">
    <property type="entry name" value="EFHC1/EFHC2/EFHB"/>
</dbReference>
<dbReference type="SUPFAM" id="SSF47473">
    <property type="entry name" value="EF-hand"/>
    <property type="match status" value="1"/>
</dbReference>
<evidence type="ECO:0000256" key="7">
    <source>
        <dbReference type="ARBA" id="ARBA00039880"/>
    </source>
</evidence>
<reference evidence="9 10" key="1">
    <citation type="submission" date="2014-07" db="EMBL/GenBank/DDBJ databases">
        <title>Genomic and transcriptomic analysis on Apis cerana provide comprehensive insights into honey bee biology.</title>
        <authorList>
            <person name="Diao Q."/>
            <person name="Sun L."/>
            <person name="Zheng H."/>
            <person name="Zheng H."/>
            <person name="Xu S."/>
            <person name="Wang S."/>
            <person name="Zeng Z."/>
            <person name="Hu F."/>
            <person name="Su S."/>
            <person name="Wu J."/>
        </authorList>
    </citation>
    <scope>NUCLEOTIDE SEQUENCE [LARGE SCALE GENOMIC DNA]</scope>
    <source>
        <tissue evidence="9">Pupae without intestine</tissue>
    </source>
</reference>
<dbReference type="PROSITE" id="PS51336">
    <property type="entry name" value="DM10"/>
    <property type="match status" value="3"/>
</dbReference>
<dbReference type="Gene3D" id="2.30.29.170">
    <property type="match status" value="3"/>
</dbReference>
<accession>A0A2A3E3U9</accession>